<dbReference type="SUPFAM" id="SSF54001">
    <property type="entry name" value="Cysteine proteinases"/>
    <property type="match status" value="1"/>
</dbReference>
<evidence type="ECO:0000313" key="4">
    <source>
        <dbReference type="Proteomes" id="UP000525652"/>
    </source>
</evidence>
<name>A0A7X1E6P7_9BACT</name>
<dbReference type="InterPro" id="IPR002931">
    <property type="entry name" value="Transglutaminase-like"/>
</dbReference>
<evidence type="ECO:0000259" key="2">
    <source>
        <dbReference type="Pfam" id="PF12969"/>
    </source>
</evidence>
<dbReference type="Gene3D" id="2.60.40.3140">
    <property type="match status" value="1"/>
</dbReference>
<gene>
    <name evidence="3" type="ORF">H5P30_21385</name>
</gene>
<dbReference type="InterPro" id="IPR038765">
    <property type="entry name" value="Papain-like_cys_pep_sf"/>
</dbReference>
<keyword evidence="4" id="KW-1185">Reference proteome</keyword>
<protein>
    <submittedName>
        <fullName evidence="3">DUF3857 domain-containing protein</fullName>
    </submittedName>
</protein>
<proteinExistence type="predicted"/>
<evidence type="ECO:0000313" key="3">
    <source>
        <dbReference type="EMBL" id="MBC2604341.1"/>
    </source>
</evidence>
<sequence length="858" mass="96375">MVTIIRVVLLALISLPPLAYSNSGALIVVGLSGDNRIAEQHKELAGRTAEALKERGIPEDQIRVLITGVTRQSILDALDEQLSHTVPGDEFWLVLLGHGGLGRDNEPLFQVRGPRLKATDLREALLKYPSLRPVVLLGFDRSGGFLPHFEALPAWGITATSSAAERNLPRFTAYLVEALEDSPQADIPLLTARAAERTQDYYESHRLARTEESRLYDPQSGEFLQPPFGVSDLQAEAGQTTPAIEAFSELLASEIEIPKSNKEERFTELPASEETRALIAEAKKAPNPAHFSGLILRREIELTVTPSYQATRRERLRVYLANEDSFDQWANYQLPMNPPVQMSRIESARLILPDGRSRVMGRFPETDDNSNQSSINQLYFPGVEPGSLVEVEFVTDSRARQDIPAYYTEIPLQLGLPILSSEITLNLPADEAFHFHLANLDTAPTKIEDEQSRKYTWQMNPLPAYEPLPYDPDPREWAGWLGVSSIPSWEQFTDWFSRISEGAFEASPEVVALAESIAADQPDQEDRIRAAYEYVSAMRYTAIEIGVQAFRPRTPGQVLAQGYGDCKDKANLLTALLREMDIPAQIALINRFSFTEPEFPGWQFNHAIAYVEPTEKHPGGLWLDATERTTSYGELAPGNAGRQALIIDQSGEGRFRLAQPDSRIKKLETWTLTPDEGRWSAIYNRVLDNALQRQISGKSPQQRNYILRAWIKALNPSSQFEIQTVSILEEDHTDPAIIRAQVSLADGTLPQPSIPWRDAFLSPVRDRPLQLGEAPTQYTQVITMPAPPAESLPDDFRNTVGSDYIDCRIIWSRSNQDEILRSAVIEIREPVIPSEAYPAVRKAFREWWQQLNYDFALI</sequence>
<dbReference type="RefSeq" id="WP_185694953.1">
    <property type="nucleotide sequence ID" value="NZ_JACHVA010000143.1"/>
</dbReference>
<dbReference type="AlphaFoldDB" id="A0A7X1E6P7"/>
<feature type="domain" description="Transglutaminase-like" evidence="1">
    <location>
        <begin position="512"/>
        <end position="588"/>
    </location>
</feature>
<evidence type="ECO:0000259" key="1">
    <source>
        <dbReference type="Pfam" id="PF01841"/>
    </source>
</evidence>
<dbReference type="Pfam" id="PF01841">
    <property type="entry name" value="Transglut_core"/>
    <property type="match status" value="1"/>
</dbReference>
<dbReference type="Pfam" id="PF12969">
    <property type="entry name" value="DUF3857"/>
    <property type="match status" value="1"/>
</dbReference>
<dbReference type="Proteomes" id="UP000525652">
    <property type="component" value="Unassembled WGS sequence"/>
</dbReference>
<accession>A0A7X1E6P7</accession>
<reference evidence="3 4" key="1">
    <citation type="submission" date="2020-07" db="EMBL/GenBank/DDBJ databases">
        <authorList>
            <person name="Feng X."/>
        </authorList>
    </citation>
    <scope>NUCLEOTIDE SEQUENCE [LARGE SCALE GENOMIC DNA]</scope>
    <source>
        <strain evidence="3 4">JCM14086</strain>
    </source>
</reference>
<dbReference type="Gene3D" id="3.10.620.30">
    <property type="match status" value="1"/>
</dbReference>
<feature type="domain" description="DUF3857" evidence="2">
    <location>
        <begin position="308"/>
        <end position="465"/>
    </location>
</feature>
<dbReference type="InterPro" id="IPR024618">
    <property type="entry name" value="DUF3857"/>
</dbReference>
<dbReference type="EMBL" id="JACHVA010000143">
    <property type="protein sequence ID" value="MBC2604341.1"/>
    <property type="molecule type" value="Genomic_DNA"/>
</dbReference>
<comment type="caution">
    <text evidence="3">The sequence shown here is derived from an EMBL/GenBank/DDBJ whole genome shotgun (WGS) entry which is preliminary data.</text>
</comment>
<organism evidence="3 4">
    <name type="scientific">Puniceicoccus vermicola</name>
    <dbReference type="NCBI Taxonomy" id="388746"/>
    <lineage>
        <taxon>Bacteria</taxon>
        <taxon>Pseudomonadati</taxon>
        <taxon>Verrucomicrobiota</taxon>
        <taxon>Opitutia</taxon>
        <taxon>Puniceicoccales</taxon>
        <taxon>Puniceicoccaceae</taxon>
        <taxon>Puniceicoccus</taxon>
    </lineage>
</organism>